<evidence type="ECO:0000313" key="13">
    <source>
        <dbReference type="Proteomes" id="UP000005666"/>
    </source>
</evidence>
<keyword evidence="1 9" id="KW-0547">Nucleotide-binding</keyword>
<evidence type="ECO:0000256" key="2">
    <source>
        <dbReference type="ARBA" id="ARBA00022801"/>
    </source>
</evidence>
<dbReference type="GO" id="GO:0003677">
    <property type="term" value="F:DNA binding"/>
    <property type="evidence" value="ECO:0007669"/>
    <property type="project" value="InterPro"/>
</dbReference>
<dbReference type="GO" id="GO:0016787">
    <property type="term" value="F:hydrolase activity"/>
    <property type="evidence" value="ECO:0007669"/>
    <property type="project" value="UniProtKB-UniRule"/>
</dbReference>
<keyword evidence="4 9" id="KW-0067">ATP-binding</keyword>
<evidence type="ECO:0000256" key="6">
    <source>
        <dbReference type="ARBA" id="ARBA00034617"/>
    </source>
</evidence>
<evidence type="ECO:0000259" key="10">
    <source>
        <dbReference type="PROSITE" id="PS51198"/>
    </source>
</evidence>
<dbReference type="RefSeq" id="XP_003683588.1">
    <property type="nucleotide sequence ID" value="XM_003683540.1"/>
</dbReference>
<dbReference type="PROSITE" id="PS51198">
    <property type="entry name" value="UVRD_HELICASE_ATP_BIND"/>
    <property type="match status" value="1"/>
</dbReference>
<evidence type="ECO:0000256" key="7">
    <source>
        <dbReference type="ARBA" id="ARBA00034808"/>
    </source>
</evidence>
<dbReference type="KEGG" id="tpf:TPHA_0A00690"/>
<dbReference type="OMA" id="ENGWRGL"/>
<dbReference type="InterPro" id="IPR014016">
    <property type="entry name" value="UvrD-like_ATP-bd"/>
</dbReference>
<dbReference type="PROSITE" id="PS51217">
    <property type="entry name" value="UVRD_HELICASE_CTER"/>
    <property type="match status" value="1"/>
</dbReference>
<evidence type="ECO:0000313" key="12">
    <source>
        <dbReference type="EMBL" id="CCE61154.1"/>
    </source>
</evidence>
<dbReference type="Gene3D" id="1.10.486.10">
    <property type="entry name" value="PCRA, domain 4"/>
    <property type="match status" value="1"/>
</dbReference>
<dbReference type="EMBL" id="HE612856">
    <property type="protein sequence ID" value="CCE61154.1"/>
    <property type="molecule type" value="Genomic_DNA"/>
</dbReference>
<dbReference type="Pfam" id="PF00580">
    <property type="entry name" value="UvrD-helicase"/>
    <property type="match status" value="1"/>
</dbReference>
<dbReference type="GO" id="GO:0043138">
    <property type="term" value="F:3'-5' DNA helicase activity"/>
    <property type="evidence" value="ECO:0007669"/>
    <property type="project" value="UniProtKB-EC"/>
</dbReference>
<sequence>MKLTNSQEVVVQFPYQANTTLKVVAGPGSGKTTTCLNRVYHLIKNKIVDPSEILILSLTNKSVENITDKLLDTFESLERENGLNDADKVDREFQIADLVKDISVSTIHSLANRVLTEYFGTINVIDDSGWRGLQNLISTEFWSKHSIKPSSLYATKQFEKLYDDYKISSNKIKGELTEIAKIMNNNNVFTHNDLIIQASKILKEKGNEKDIADVGIENQFTYHLLNNYKIVIIDEFQDLYPSLLKFLIPICKNKQLELYGDDNQSIYEFLGSNAKVMKILEECNGKENLKLLKLQENFRSSAEIVELSKKILLDGKQISKDNILSNAPKSYASIEPIVEYTDNILQELEYIVSEICKLVSCGAKLSDLIIMTRTNAKLDIINNFLSLYGIETKCLSSNPDWIKNSAIQCLLDITKLVYSLTEDSSMDEVEEYSILKSDFSTIIMLNHVKGIGKISIKNLFEGAQKNNCSLWHYISQGSSESLPVNNTTKNKIIEFVKLFNPIIEEKVLNNLNSAHELLENITNIAYKLNTGIFEFENDQQKELFKENLYEFSRVLKNCAATKDDDMSLLKWFLQSYRDQTIVTHERYPTLRSKENMVNLSTIHCAKGLEYPIAFVVGDLQTHKLPIDKNTLYVAATRARNLLYMINIRHYNIKATATTNPILTNSSFWKFYNKDVSRRYQPGAYTEKYRTIQQKYGFNSQQIRNFSINALKATRRTLRVLSR</sequence>
<comment type="catalytic activity">
    <reaction evidence="6">
        <text>Couples ATP hydrolysis with the unwinding of duplex DNA by translocating in the 3'-5' direction.</text>
        <dbReference type="EC" id="5.6.2.4"/>
    </reaction>
</comment>
<dbReference type="Pfam" id="PF13361">
    <property type="entry name" value="UvrD_C"/>
    <property type="match status" value="1"/>
</dbReference>
<evidence type="ECO:0000259" key="11">
    <source>
        <dbReference type="PROSITE" id="PS51217"/>
    </source>
</evidence>
<keyword evidence="13" id="KW-1185">Reference proteome</keyword>
<keyword evidence="5" id="KW-0413">Isomerase</keyword>
<dbReference type="EC" id="5.6.2.4" evidence="7"/>
<evidence type="ECO:0000256" key="1">
    <source>
        <dbReference type="ARBA" id="ARBA00022741"/>
    </source>
</evidence>
<evidence type="ECO:0000256" key="4">
    <source>
        <dbReference type="ARBA" id="ARBA00022840"/>
    </source>
</evidence>
<dbReference type="GO" id="GO:0005759">
    <property type="term" value="C:mitochondrial matrix"/>
    <property type="evidence" value="ECO:0007669"/>
    <property type="project" value="EnsemblFungi"/>
</dbReference>
<proteinExistence type="predicted"/>
<evidence type="ECO:0000256" key="8">
    <source>
        <dbReference type="ARBA" id="ARBA00048988"/>
    </source>
</evidence>
<dbReference type="SUPFAM" id="SSF52540">
    <property type="entry name" value="P-loop containing nucleoside triphosphate hydrolases"/>
    <property type="match status" value="1"/>
</dbReference>
<keyword evidence="3 9" id="KW-0347">Helicase</keyword>
<dbReference type="InterPro" id="IPR027417">
    <property type="entry name" value="P-loop_NTPase"/>
</dbReference>
<dbReference type="GO" id="GO:0005634">
    <property type="term" value="C:nucleus"/>
    <property type="evidence" value="ECO:0007669"/>
    <property type="project" value="TreeGrafter"/>
</dbReference>
<feature type="binding site" evidence="9">
    <location>
        <begin position="25"/>
        <end position="32"/>
    </location>
    <ligand>
        <name>ATP</name>
        <dbReference type="ChEBI" id="CHEBI:30616"/>
    </ligand>
</feature>
<dbReference type="STRING" id="1071381.G8BMM6"/>
<name>G8BMM6_TETPH</name>
<dbReference type="Proteomes" id="UP000005666">
    <property type="component" value="Chromosome 1"/>
</dbReference>
<dbReference type="PANTHER" id="PTHR11070:SF46">
    <property type="entry name" value="ATP-DEPENDENT DNA HELICASE HMI1, MITOCHONDRIAL"/>
    <property type="match status" value="1"/>
</dbReference>
<dbReference type="GO" id="GO:0032042">
    <property type="term" value="P:mitochondrial DNA metabolic process"/>
    <property type="evidence" value="ECO:0007669"/>
    <property type="project" value="EnsemblFungi"/>
</dbReference>
<evidence type="ECO:0000256" key="9">
    <source>
        <dbReference type="PROSITE-ProRule" id="PRU00560"/>
    </source>
</evidence>
<dbReference type="InterPro" id="IPR014017">
    <property type="entry name" value="DNA_helicase_UvrD-like_C"/>
</dbReference>
<dbReference type="OrthoDB" id="1470711at2759"/>
<dbReference type="eggNOG" id="KOG2108">
    <property type="taxonomic scope" value="Eukaryota"/>
</dbReference>
<gene>
    <name evidence="12" type="primary">TPHA0A00690</name>
    <name evidence="12" type="ordered locus">TPHA_0A00690</name>
</gene>
<reference evidence="12 13" key="1">
    <citation type="journal article" date="2011" name="Proc. Natl. Acad. Sci. U.S.A.">
        <title>Evolutionary erosion of yeast sex chromosomes by mating-type switching accidents.</title>
        <authorList>
            <person name="Gordon J.L."/>
            <person name="Armisen D."/>
            <person name="Proux-Wera E."/>
            <person name="Oheigeartaigh S.S."/>
            <person name="Byrne K.P."/>
            <person name="Wolfe K.H."/>
        </authorList>
    </citation>
    <scope>NUCLEOTIDE SEQUENCE [LARGE SCALE GENOMIC DNA]</scope>
    <source>
        <strain evidence="13">ATCC 24235 / CBS 4417 / NBRC 1672 / NRRL Y-8282 / UCD 70-5</strain>
    </source>
</reference>
<dbReference type="GO" id="GO:0000725">
    <property type="term" value="P:recombinational repair"/>
    <property type="evidence" value="ECO:0007669"/>
    <property type="project" value="TreeGrafter"/>
</dbReference>
<dbReference type="InterPro" id="IPR000212">
    <property type="entry name" value="DNA_helicase_UvrD/REP"/>
</dbReference>
<dbReference type="Gene3D" id="3.40.50.300">
    <property type="entry name" value="P-loop containing nucleotide triphosphate hydrolases"/>
    <property type="match status" value="3"/>
</dbReference>
<protein>
    <recommendedName>
        <fullName evidence="7">DNA 3'-5' helicase</fullName>
        <ecNumber evidence="7">5.6.2.4</ecNumber>
    </recommendedName>
</protein>
<feature type="domain" description="UvrD-like helicase C-terminal" evidence="11">
    <location>
        <begin position="302"/>
        <end position="607"/>
    </location>
</feature>
<comment type="catalytic activity">
    <reaction evidence="8">
        <text>ATP + H2O = ADP + phosphate + H(+)</text>
        <dbReference type="Rhea" id="RHEA:13065"/>
        <dbReference type="ChEBI" id="CHEBI:15377"/>
        <dbReference type="ChEBI" id="CHEBI:15378"/>
        <dbReference type="ChEBI" id="CHEBI:30616"/>
        <dbReference type="ChEBI" id="CHEBI:43474"/>
        <dbReference type="ChEBI" id="CHEBI:456216"/>
        <dbReference type="EC" id="5.6.2.4"/>
    </reaction>
</comment>
<dbReference type="GO" id="GO:0005524">
    <property type="term" value="F:ATP binding"/>
    <property type="evidence" value="ECO:0007669"/>
    <property type="project" value="UniProtKB-UniRule"/>
</dbReference>
<dbReference type="AlphaFoldDB" id="G8BMM6"/>
<evidence type="ECO:0000256" key="3">
    <source>
        <dbReference type="ARBA" id="ARBA00022806"/>
    </source>
</evidence>
<evidence type="ECO:0000256" key="5">
    <source>
        <dbReference type="ARBA" id="ARBA00023235"/>
    </source>
</evidence>
<feature type="domain" description="UvrD-like helicase ATP-binding" evidence="10">
    <location>
        <begin position="4"/>
        <end position="301"/>
    </location>
</feature>
<dbReference type="HOGENOM" id="CLU_004585_7_0_1"/>
<dbReference type="PANTHER" id="PTHR11070">
    <property type="entry name" value="UVRD / RECB / PCRA DNA HELICASE FAMILY MEMBER"/>
    <property type="match status" value="1"/>
</dbReference>
<accession>G8BMM6</accession>
<organism evidence="12 13">
    <name type="scientific">Tetrapisispora phaffii (strain ATCC 24235 / CBS 4417 / NBRC 1672 / NRRL Y-8282 / UCD 70-5)</name>
    <name type="common">Yeast</name>
    <name type="synonym">Fabospora phaffii</name>
    <dbReference type="NCBI Taxonomy" id="1071381"/>
    <lineage>
        <taxon>Eukaryota</taxon>
        <taxon>Fungi</taxon>
        <taxon>Dikarya</taxon>
        <taxon>Ascomycota</taxon>
        <taxon>Saccharomycotina</taxon>
        <taxon>Saccharomycetes</taxon>
        <taxon>Saccharomycetales</taxon>
        <taxon>Saccharomycetaceae</taxon>
        <taxon>Tetrapisispora</taxon>
    </lineage>
</organism>
<keyword evidence="2 9" id="KW-0378">Hydrolase</keyword>
<dbReference type="GeneID" id="11532481"/>